<evidence type="ECO:0000313" key="3">
    <source>
        <dbReference type="Proteomes" id="UP001355206"/>
    </source>
</evidence>
<feature type="region of interest" description="Disordered" evidence="1">
    <location>
        <begin position="1"/>
        <end position="22"/>
    </location>
</feature>
<reference evidence="2 3" key="1">
    <citation type="journal article" date="2012" name="Genet. Mol. Biol.">
        <title>Analysis of 16S rRNA and mxaF genes revealing insights into Methylobacterium niche-specific plant association.</title>
        <authorList>
            <person name="Dourado M.N."/>
            <person name="Andreote F.D."/>
            <person name="Dini-Andreote F."/>
            <person name="Conti R."/>
            <person name="Araujo J.M."/>
            <person name="Araujo W.L."/>
        </authorList>
    </citation>
    <scope>NUCLEOTIDE SEQUENCE [LARGE SCALE GENOMIC DNA]</scope>
    <source>
        <strain evidence="2 3">TC3-10</strain>
    </source>
</reference>
<protein>
    <submittedName>
        <fullName evidence="2">Uncharacterized protein</fullName>
    </submittedName>
</protein>
<accession>A0ABU7TQ58</accession>
<evidence type="ECO:0000313" key="2">
    <source>
        <dbReference type="EMBL" id="MEE7491758.1"/>
    </source>
</evidence>
<dbReference type="EMBL" id="MLCA01000007">
    <property type="protein sequence ID" value="MEE7491758.1"/>
    <property type="molecule type" value="Genomic_DNA"/>
</dbReference>
<sequence>MRWASVDSKGKGAGSSGPRSSSVETLALHIGRLLRHPAYRREAVVSPLLRRHLPFEAGYAWNGEAGLRARLAGAALDEASIDHLIRNAQAEFLRLRRPADT</sequence>
<keyword evidence="3" id="KW-1185">Reference proteome</keyword>
<organism evidence="2 3">
    <name type="scientific">Methylobacterium oryzae</name>
    <dbReference type="NCBI Taxonomy" id="334852"/>
    <lineage>
        <taxon>Bacteria</taxon>
        <taxon>Pseudomonadati</taxon>
        <taxon>Pseudomonadota</taxon>
        <taxon>Alphaproteobacteria</taxon>
        <taxon>Hyphomicrobiales</taxon>
        <taxon>Methylobacteriaceae</taxon>
        <taxon>Methylobacterium</taxon>
    </lineage>
</organism>
<name>A0ABU7TQ58_9HYPH</name>
<dbReference type="Proteomes" id="UP001355206">
    <property type="component" value="Unassembled WGS sequence"/>
</dbReference>
<comment type="caution">
    <text evidence="2">The sequence shown here is derived from an EMBL/GenBank/DDBJ whole genome shotgun (WGS) entry which is preliminary data.</text>
</comment>
<gene>
    <name evidence="2" type="ORF">MOTC310_15280</name>
</gene>
<proteinExistence type="predicted"/>
<evidence type="ECO:0000256" key="1">
    <source>
        <dbReference type="SAM" id="MobiDB-lite"/>
    </source>
</evidence>